<feature type="signal peptide" evidence="1">
    <location>
        <begin position="1"/>
        <end position="16"/>
    </location>
</feature>
<comment type="caution">
    <text evidence="2">The sequence shown here is derived from an EMBL/GenBank/DDBJ whole genome shotgun (WGS) entry which is preliminary data.</text>
</comment>
<sequence>MNRLISLSTYLSLVYCAIQPAKDKDIFHPSNYNSEDIITRDVAVIGGGSSGTYGAINLHRRGQSVVVVEKEAVLGGHTNTYTVPATGTTIDYGVQAFWNISVTRDYLSYLGVPTTEYTGYKRTDVYADFQTGQQLSVTSSSNYTAYRAQLQKYPYLEYSWDLPDPVPGELLLPFAEFLEEYQLEDVGYNVYFGAQGFSNVLDQLTANVFKIFDGSFIDALSGGDVRGLHSNGEIYTKASAVLGTDILFSSQVIAANRSVNGTGVRLVVQTPTGNKLIVASKLLVSIPPLLGNMKPFDLTDSEFSLFSRWNYSGYYTMLVNNTGLPSGYRFNNANAVGLCNIPKLPAPYQVTETDVPGIFYVWYGSPYAMEEAAVKDDVIAVIRRLQGTVHANVSAVPHFLAFNSHTPFKLVVDADSIRDGFYRDLEGLQGYRSTWYTGAAVISHSSAILWNFTDALLPGMIAA</sequence>
<organism evidence="2 3">
    <name type="scientific">Penicillium expansum</name>
    <name type="common">Blue mold rot fungus</name>
    <dbReference type="NCBI Taxonomy" id="27334"/>
    <lineage>
        <taxon>Eukaryota</taxon>
        <taxon>Fungi</taxon>
        <taxon>Dikarya</taxon>
        <taxon>Ascomycota</taxon>
        <taxon>Pezizomycotina</taxon>
        <taxon>Eurotiomycetes</taxon>
        <taxon>Eurotiomycetidae</taxon>
        <taxon>Eurotiales</taxon>
        <taxon>Aspergillaceae</taxon>
        <taxon>Penicillium</taxon>
    </lineage>
</organism>
<gene>
    <name evidence="2" type="ORF">PEX2_100540</name>
</gene>
<evidence type="ECO:0000256" key="1">
    <source>
        <dbReference type="SAM" id="SignalP"/>
    </source>
</evidence>
<feature type="chain" id="PRO_5009752328" evidence="1">
    <location>
        <begin position="17"/>
        <end position="463"/>
    </location>
</feature>
<dbReference type="Gene3D" id="1.10.405.20">
    <property type="match status" value="1"/>
</dbReference>
<dbReference type="Proteomes" id="UP000030143">
    <property type="component" value="Unassembled WGS sequence"/>
</dbReference>
<dbReference type="PhylomeDB" id="A0A0A2I2Y5"/>
<dbReference type="Pfam" id="PF13450">
    <property type="entry name" value="NAD_binding_8"/>
    <property type="match status" value="1"/>
</dbReference>
<accession>A0A0A2I2Y5</accession>
<dbReference type="EMBL" id="JQFZ01000062">
    <property type="protein sequence ID" value="KGO60789.1"/>
    <property type="molecule type" value="Genomic_DNA"/>
</dbReference>
<dbReference type="VEuPathDB" id="FungiDB:PEXP_005600"/>
<dbReference type="SUPFAM" id="SSF51905">
    <property type="entry name" value="FAD/NAD(P)-binding domain"/>
    <property type="match status" value="1"/>
</dbReference>
<dbReference type="AlphaFoldDB" id="A0A0A2I2Y5"/>
<dbReference type="OrthoDB" id="68575at2759"/>
<protein>
    <submittedName>
        <fullName evidence="2">Uncharacterized protein</fullName>
    </submittedName>
</protein>
<evidence type="ECO:0000313" key="2">
    <source>
        <dbReference type="EMBL" id="KGO60789.1"/>
    </source>
</evidence>
<reference evidence="2 3" key="1">
    <citation type="journal article" date="2015" name="Mol. Plant Microbe Interact.">
        <title>Genome, transcriptome, and functional analyses of Penicillium expansum provide new insights into secondary metabolism and pathogenicity.</title>
        <authorList>
            <person name="Ballester A.R."/>
            <person name="Marcet-Houben M."/>
            <person name="Levin E."/>
            <person name="Sela N."/>
            <person name="Selma-Lazaro C."/>
            <person name="Carmona L."/>
            <person name="Wisniewski M."/>
            <person name="Droby S."/>
            <person name="Gonzalez-Candelas L."/>
            <person name="Gabaldon T."/>
        </authorList>
    </citation>
    <scope>NUCLEOTIDE SEQUENCE [LARGE SCALE GENOMIC DNA]</scope>
    <source>
        <strain evidence="2 3">MD-8</strain>
    </source>
</reference>
<evidence type="ECO:0000313" key="3">
    <source>
        <dbReference type="Proteomes" id="UP000030143"/>
    </source>
</evidence>
<proteinExistence type="predicted"/>
<keyword evidence="3" id="KW-1185">Reference proteome</keyword>
<dbReference type="HOGENOM" id="CLU_028280_0_0_1"/>
<dbReference type="RefSeq" id="XP_016601799.1">
    <property type="nucleotide sequence ID" value="XM_016747324.1"/>
</dbReference>
<dbReference type="InterPro" id="IPR036188">
    <property type="entry name" value="FAD/NAD-bd_sf"/>
</dbReference>
<keyword evidence="1" id="KW-0732">Signal</keyword>
<dbReference type="Gene3D" id="3.30.70.1990">
    <property type="match status" value="1"/>
</dbReference>
<dbReference type="GeneID" id="27682744"/>
<dbReference type="Gene3D" id="3.50.50.60">
    <property type="entry name" value="FAD/NAD(P)-binding domain"/>
    <property type="match status" value="1"/>
</dbReference>
<name>A0A0A2I2Y5_PENEN</name>